<dbReference type="PANTHER" id="PTHR32347:SF14">
    <property type="entry name" value="EFFLUX SYSTEM COMPONENT YKNX-RELATED"/>
    <property type="match status" value="1"/>
</dbReference>
<keyword evidence="2 3" id="KW-0175">Coiled coil</keyword>
<evidence type="ECO:0000256" key="3">
    <source>
        <dbReference type="SAM" id="Coils"/>
    </source>
</evidence>
<dbReference type="SUPFAM" id="SSF56954">
    <property type="entry name" value="Outer membrane efflux proteins (OEP)"/>
    <property type="match status" value="1"/>
</dbReference>
<keyword evidence="5" id="KW-1185">Reference proteome</keyword>
<proteinExistence type="predicted"/>
<dbReference type="OrthoDB" id="1993375at2"/>
<dbReference type="GO" id="GO:0030313">
    <property type="term" value="C:cell envelope"/>
    <property type="evidence" value="ECO:0007669"/>
    <property type="project" value="UniProtKB-SubCell"/>
</dbReference>
<dbReference type="KEGG" id="gfe:Gferi_22125"/>
<dbReference type="Gene3D" id="2.40.420.20">
    <property type="match status" value="1"/>
</dbReference>
<evidence type="ECO:0000256" key="1">
    <source>
        <dbReference type="ARBA" id="ARBA00004196"/>
    </source>
</evidence>
<dbReference type="AlphaFoldDB" id="A0A1D8GM57"/>
<dbReference type="RefSeq" id="WP_069980314.1">
    <property type="nucleotide sequence ID" value="NZ_CP017269.1"/>
</dbReference>
<dbReference type="PANTHER" id="PTHR32347">
    <property type="entry name" value="EFFLUX SYSTEM COMPONENT YKNX-RELATED"/>
    <property type="match status" value="1"/>
</dbReference>
<organism evidence="4 5">
    <name type="scientific">Geosporobacter ferrireducens</name>
    <dbReference type="NCBI Taxonomy" id="1424294"/>
    <lineage>
        <taxon>Bacteria</taxon>
        <taxon>Bacillati</taxon>
        <taxon>Bacillota</taxon>
        <taxon>Clostridia</taxon>
        <taxon>Peptostreptococcales</taxon>
        <taxon>Thermotaleaceae</taxon>
        <taxon>Geosporobacter</taxon>
    </lineage>
</organism>
<evidence type="ECO:0000313" key="5">
    <source>
        <dbReference type="Proteomes" id="UP000095743"/>
    </source>
</evidence>
<gene>
    <name evidence="4" type="ORF">Gferi_22125</name>
</gene>
<name>A0A1D8GM57_9FIRM</name>
<reference evidence="4 5" key="1">
    <citation type="submission" date="2016-09" db="EMBL/GenBank/DDBJ databases">
        <title>Genomic analysis reveals versatility of anaerobic energy metabolism of Geosporobacter ferrireducens IRF9 of phylum Firmicutes.</title>
        <authorList>
            <person name="Kim S.-J."/>
        </authorList>
    </citation>
    <scope>NUCLEOTIDE SEQUENCE [LARGE SCALE GENOMIC DNA]</scope>
    <source>
        <strain evidence="4 5">IRF9</strain>
    </source>
</reference>
<comment type="subcellular location">
    <subcellularLocation>
        <location evidence="1">Cell envelope</location>
    </subcellularLocation>
</comment>
<evidence type="ECO:0000313" key="4">
    <source>
        <dbReference type="EMBL" id="AOT71999.1"/>
    </source>
</evidence>
<dbReference type="STRING" id="1424294.Gferi_22125"/>
<dbReference type="EMBL" id="CP017269">
    <property type="protein sequence ID" value="AOT71999.1"/>
    <property type="molecule type" value="Genomic_DNA"/>
</dbReference>
<dbReference type="Gene3D" id="2.40.50.100">
    <property type="match status" value="1"/>
</dbReference>
<evidence type="ECO:0000256" key="2">
    <source>
        <dbReference type="ARBA" id="ARBA00023054"/>
    </source>
</evidence>
<dbReference type="InterPro" id="IPR050465">
    <property type="entry name" value="UPF0194_transport"/>
</dbReference>
<feature type="coiled-coil region" evidence="3">
    <location>
        <begin position="143"/>
        <end position="247"/>
    </location>
</feature>
<dbReference type="SUPFAM" id="SSF111369">
    <property type="entry name" value="HlyD-like secretion proteins"/>
    <property type="match status" value="1"/>
</dbReference>
<dbReference type="Proteomes" id="UP000095743">
    <property type="component" value="Chromosome"/>
</dbReference>
<sequence length="438" mass="47479">MKALDEGAMISRNRITGKATVIFLAVMLFLTFFSKTINNFTLPKITYERPANGALIKEATGTGNVQAKAVHDLYVRTSMKVTGVMVEVGDPVKQGQALLTLDITDIENQLKDEQDKVAQRKLYLEKLKQAGEKLKEANSPENLLSLDKTVQTAQQNLDKAQRNYDSSKVLYEVGGISANALADAKMNLDSAEMDYEIARNNRDKAARDNSREIENNIRDIESTKLDIAMAERKIAELTKELNMKTVTAPCDGIVTDLYYSAGMTANTAQPLYKIADTGGGFQFVATVNITAAEYLELGDPAEISISALNGRAIQGKVNQIKDNPQQIGVKKDVIIEIPTDGLVGGEVGTANIKKNIGSYNVLVSNSAVGQDGSGYFVYVLKDRKGPLGNEFYVEKVSVSTGDSDNLKTAVLSGISTNDKVVSDSDKPLSDGSRVMLAN</sequence>
<dbReference type="GO" id="GO:0015562">
    <property type="term" value="F:efflux transmembrane transporter activity"/>
    <property type="evidence" value="ECO:0007669"/>
    <property type="project" value="InterPro"/>
</dbReference>
<protein>
    <submittedName>
        <fullName evidence="4">RND transporter</fullName>
    </submittedName>
</protein>
<dbReference type="Gene3D" id="1.20.1600.10">
    <property type="entry name" value="Outer membrane efflux proteins (OEP)"/>
    <property type="match status" value="1"/>
</dbReference>
<accession>A0A1D8GM57</accession>